<evidence type="ECO:0000313" key="1">
    <source>
        <dbReference type="EMBL" id="MDM8274225.1"/>
    </source>
</evidence>
<gene>
    <name evidence="1" type="ORF">QUW28_01750</name>
</gene>
<comment type="caution">
    <text evidence="1">The sequence shown here is derived from an EMBL/GenBank/DDBJ whole genome shotgun (WGS) entry which is preliminary data.</text>
</comment>
<dbReference type="EMBL" id="JAUDDZ010000002">
    <property type="protein sequence ID" value="MDM8274225.1"/>
    <property type="molecule type" value="Genomic_DNA"/>
</dbReference>
<dbReference type="RefSeq" id="WP_289544066.1">
    <property type="nucleotide sequence ID" value="NZ_JAUDDZ010000002.1"/>
</dbReference>
<reference evidence="2" key="1">
    <citation type="submission" date="2023-06" db="EMBL/GenBank/DDBJ databases">
        <title>Identification and characterization of horizontal gene transfer across gut microbiota members of farm animals based on homology search.</title>
        <authorList>
            <person name="Zeman M."/>
            <person name="Kubasova T."/>
            <person name="Jahodarova E."/>
            <person name="Nykrynova M."/>
            <person name="Rychlik I."/>
        </authorList>
    </citation>
    <scope>NUCLEOTIDE SEQUENCE [LARGE SCALE GENOMIC DNA]</scope>
    <source>
        <strain evidence="2">154_Feed</strain>
    </source>
</reference>
<name>A0ABT7V6U7_9ACTN</name>
<keyword evidence="2" id="KW-1185">Reference proteome</keyword>
<evidence type="ECO:0000313" key="2">
    <source>
        <dbReference type="Proteomes" id="UP001529421"/>
    </source>
</evidence>
<dbReference type="SUPFAM" id="SSF143880">
    <property type="entry name" value="NE0471 N-terminal domain-like"/>
    <property type="match status" value="1"/>
</dbReference>
<dbReference type="Gene3D" id="3.30.2020.10">
    <property type="entry name" value="NE0471-like N-terminal domain"/>
    <property type="match status" value="1"/>
</dbReference>
<sequence length="78" mass="8638">MNYHVTHAKAIDNSMLYLEFQDGRHGIYDMSPLIGKGVFAKLSNPSEFAAVRSDGFTAVWQCGVDIAPEELYENCVAP</sequence>
<accession>A0ABT7V6U7</accession>
<proteinExistence type="predicted"/>
<dbReference type="Proteomes" id="UP001529421">
    <property type="component" value="Unassembled WGS sequence"/>
</dbReference>
<organism evidence="1 2">
    <name type="scientific">Enorma phocaeensis</name>
    <dbReference type="NCBI Taxonomy" id="1871019"/>
    <lineage>
        <taxon>Bacteria</taxon>
        <taxon>Bacillati</taxon>
        <taxon>Actinomycetota</taxon>
        <taxon>Coriobacteriia</taxon>
        <taxon>Coriobacteriales</taxon>
        <taxon>Coriobacteriaceae</taxon>
        <taxon>Enorma</taxon>
    </lineage>
</organism>
<dbReference type="Pfam" id="PF10387">
    <property type="entry name" value="DUF2442"/>
    <property type="match status" value="1"/>
</dbReference>
<reference evidence="1 2" key="2">
    <citation type="submission" date="2023-06" db="EMBL/GenBank/DDBJ databases">
        <authorList>
            <person name="Zeman M."/>
            <person name="Kubasova T."/>
            <person name="Jahodarova E."/>
            <person name="Nykrynova M."/>
            <person name="Rychlik I."/>
        </authorList>
    </citation>
    <scope>NUCLEOTIDE SEQUENCE [LARGE SCALE GENOMIC DNA]</scope>
    <source>
        <strain evidence="1 2">154_Feed</strain>
    </source>
</reference>
<protein>
    <submittedName>
        <fullName evidence="1">DUF2442 domain-containing protein</fullName>
    </submittedName>
</protein>
<dbReference type="InterPro" id="IPR018841">
    <property type="entry name" value="DUF2442"/>
</dbReference>
<dbReference type="InterPro" id="IPR036782">
    <property type="entry name" value="NE0471-like_N"/>
</dbReference>